<accession>A0A0A8ZRS2</accession>
<proteinExistence type="predicted"/>
<dbReference type="EMBL" id="GBRH01258430">
    <property type="protein sequence ID" value="JAD39465.1"/>
    <property type="molecule type" value="Transcribed_RNA"/>
</dbReference>
<name>A0A0A8ZRS2_ARUDO</name>
<sequence>MEQADAALRLWYGLAQNP</sequence>
<protein>
    <submittedName>
        <fullName evidence="1">Uncharacterized protein</fullName>
    </submittedName>
</protein>
<reference evidence="1" key="1">
    <citation type="submission" date="2014-09" db="EMBL/GenBank/DDBJ databases">
        <authorList>
            <person name="Magalhaes I.L.F."/>
            <person name="Oliveira U."/>
            <person name="Santos F.R."/>
            <person name="Vidigal T.H.D.A."/>
            <person name="Brescovit A.D."/>
            <person name="Santos A.J."/>
        </authorList>
    </citation>
    <scope>NUCLEOTIDE SEQUENCE</scope>
    <source>
        <tissue evidence="1">Shoot tissue taken approximately 20 cm above the soil surface</tissue>
    </source>
</reference>
<evidence type="ECO:0000313" key="1">
    <source>
        <dbReference type="EMBL" id="JAD39465.1"/>
    </source>
</evidence>
<reference evidence="1" key="2">
    <citation type="journal article" date="2015" name="Data Brief">
        <title>Shoot transcriptome of the giant reed, Arundo donax.</title>
        <authorList>
            <person name="Barrero R.A."/>
            <person name="Guerrero F.D."/>
            <person name="Moolhuijzen P."/>
            <person name="Goolsby J.A."/>
            <person name="Tidwell J."/>
            <person name="Bellgard S.E."/>
            <person name="Bellgard M.I."/>
        </authorList>
    </citation>
    <scope>NUCLEOTIDE SEQUENCE</scope>
    <source>
        <tissue evidence="1">Shoot tissue taken approximately 20 cm above the soil surface</tissue>
    </source>
</reference>
<dbReference type="AlphaFoldDB" id="A0A0A8ZRS2"/>
<organism evidence="1">
    <name type="scientific">Arundo donax</name>
    <name type="common">Giant reed</name>
    <name type="synonym">Donax arundinaceus</name>
    <dbReference type="NCBI Taxonomy" id="35708"/>
    <lineage>
        <taxon>Eukaryota</taxon>
        <taxon>Viridiplantae</taxon>
        <taxon>Streptophyta</taxon>
        <taxon>Embryophyta</taxon>
        <taxon>Tracheophyta</taxon>
        <taxon>Spermatophyta</taxon>
        <taxon>Magnoliopsida</taxon>
        <taxon>Liliopsida</taxon>
        <taxon>Poales</taxon>
        <taxon>Poaceae</taxon>
        <taxon>PACMAD clade</taxon>
        <taxon>Arundinoideae</taxon>
        <taxon>Arundineae</taxon>
        <taxon>Arundo</taxon>
    </lineage>
</organism>